<protein>
    <submittedName>
        <fullName evidence="1">Putative 3-oxacyl-ACP reductase</fullName>
    </submittedName>
</protein>
<dbReference type="AlphaFoldDB" id="A0A6P2HT97"/>
<accession>A0A6P2HT97</accession>
<name>A0A6P2HT97_BURL3</name>
<proteinExistence type="predicted"/>
<organism evidence="1 2">
    <name type="scientific">Burkholderia lata (strain ATCC 17760 / DSM 23089 / LMG 22485 / NCIMB 9086 / R18194 / 383)</name>
    <dbReference type="NCBI Taxonomy" id="482957"/>
    <lineage>
        <taxon>Bacteria</taxon>
        <taxon>Pseudomonadati</taxon>
        <taxon>Pseudomonadota</taxon>
        <taxon>Betaproteobacteria</taxon>
        <taxon>Burkholderiales</taxon>
        <taxon>Burkholderiaceae</taxon>
        <taxon>Burkholderia</taxon>
        <taxon>Burkholderia cepacia complex</taxon>
    </lineage>
</organism>
<gene>
    <name evidence="1" type="ORF">BLA6863_00779</name>
</gene>
<reference evidence="1 2" key="1">
    <citation type="submission" date="2019-09" db="EMBL/GenBank/DDBJ databases">
        <authorList>
            <person name="Depoorter E."/>
        </authorList>
    </citation>
    <scope>NUCLEOTIDE SEQUENCE [LARGE SCALE GENOMIC DNA]</scope>
    <source>
        <strain evidence="1">LMG 6863</strain>
    </source>
</reference>
<sequence length="65" mass="6607">MNRRVSVSGVGTGIDLATATHFAGCHAQVVIIGQCTNMLEHAAEVIGGVFPDAPPPRPGCRPGPA</sequence>
<dbReference type="EMBL" id="CABVPY010000003">
    <property type="protein sequence ID" value="VWB20097.1"/>
    <property type="molecule type" value="Genomic_DNA"/>
</dbReference>
<dbReference type="InterPro" id="IPR036291">
    <property type="entry name" value="NAD(P)-bd_dom_sf"/>
</dbReference>
<dbReference type="SUPFAM" id="SSF51735">
    <property type="entry name" value="NAD(P)-binding Rossmann-fold domains"/>
    <property type="match status" value="1"/>
</dbReference>
<evidence type="ECO:0000313" key="2">
    <source>
        <dbReference type="Proteomes" id="UP000494170"/>
    </source>
</evidence>
<evidence type="ECO:0000313" key="1">
    <source>
        <dbReference type="EMBL" id="VWB20097.1"/>
    </source>
</evidence>
<dbReference type="Proteomes" id="UP000494170">
    <property type="component" value="Unassembled WGS sequence"/>
</dbReference>